<proteinExistence type="predicted"/>
<feature type="domain" description="Rhodanese" evidence="3">
    <location>
        <begin position="29"/>
        <end position="148"/>
    </location>
</feature>
<feature type="domain" description="Rhodanese" evidence="3">
    <location>
        <begin position="177"/>
        <end position="290"/>
    </location>
</feature>
<dbReference type="InterPro" id="IPR036873">
    <property type="entry name" value="Rhodanese-like_dom_sf"/>
</dbReference>
<dbReference type="PANTHER" id="PTHR11364">
    <property type="entry name" value="THIOSULFATE SULFERTANSFERASE"/>
    <property type="match status" value="1"/>
</dbReference>
<dbReference type="SMART" id="SM00450">
    <property type="entry name" value="RHOD"/>
    <property type="match status" value="2"/>
</dbReference>
<reference evidence="4 5" key="1">
    <citation type="submission" date="2016-10" db="EMBL/GenBank/DDBJ databases">
        <authorList>
            <person name="de Groot N.N."/>
        </authorList>
    </citation>
    <scope>NUCLEOTIDE SEQUENCE [LARGE SCALE GENOMIC DNA]</scope>
    <source>
        <strain evidence="4 5">GAS232</strain>
    </source>
</reference>
<dbReference type="EMBL" id="LT629690">
    <property type="protein sequence ID" value="SDE77116.1"/>
    <property type="molecule type" value="Genomic_DNA"/>
</dbReference>
<name>A0A1G7FML1_9BACT</name>
<keyword evidence="2" id="KW-0677">Repeat</keyword>
<dbReference type="AlphaFoldDB" id="A0A1G7FML1"/>
<dbReference type="CDD" id="cd01449">
    <property type="entry name" value="TST_Repeat_2"/>
    <property type="match status" value="1"/>
</dbReference>
<dbReference type="PROSITE" id="PS50206">
    <property type="entry name" value="RHODANESE_3"/>
    <property type="match status" value="2"/>
</dbReference>
<evidence type="ECO:0000259" key="3">
    <source>
        <dbReference type="PROSITE" id="PS50206"/>
    </source>
</evidence>
<evidence type="ECO:0000313" key="4">
    <source>
        <dbReference type="EMBL" id="SDE77116.1"/>
    </source>
</evidence>
<protein>
    <submittedName>
        <fullName evidence="4">Thiosulfate/3-mercaptopyruvate sulfurtransferase</fullName>
    </submittedName>
</protein>
<evidence type="ECO:0000256" key="1">
    <source>
        <dbReference type="ARBA" id="ARBA00022679"/>
    </source>
</evidence>
<dbReference type="Proteomes" id="UP000182427">
    <property type="component" value="Chromosome I"/>
</dbReference>
<dbReference type="PANTHER" id="PTHR11364:SF27">
    <property type="entry name" value="SULFURTRANSFERASE"/>
    <property type="match status" value="1"/>
</dbReference>
<keyword evidence="4" id="KW-0670">Pyruvate</keyword>
<dbReference type="SUPFAM" id="SSF52821">
    <property type="entry name" value="Rhodanese/Cell cycle control phosphatase"/>
    <property type="match status" value="2"/>
</dbReference>
<dbReference type="InterPro" id="IPR045078">
    <property type="entry name" value="TST/MPST-like"/>
</dbReference>
<accession>A0A1G7FML1</accession>
<dbReference type="InterPro" id="IPR001763">
    <property type="entry name" value="Rhodanese-like_dom"/>
</dbReference>
<keyword evidence="1 4" id="KW-0808">Transferase</keyword>
<dbReference type="GO" id="GO:0004792">
    <property type="term" value="F:thiosulfate-cyanide sulfurtransferase activity"/>
    <property type="evidence" value="ECO:0007669"/>
    <property type="project" value="InterPro"/>
</dbReference>
<evidence type="ECO:0000313" key="5">
    <source>
        <dbReference type="Proteomes" id="UP000182427"/>
    </source>
</evidence>
<sequence>MALKVNPVAANLRFMNLIVNTQWVADRLGDGKLVLVDATMPPVGMTPAVDTRGRYVTEHLPGAVFFSIDDLSDHSSGLPHTLPSAESFGSSMEALGIGKDDTIVVYEQVGVFSAPRAMWMLRSFGATDVHLLDGGLVAWKAAGLPTESGEVTRERASFAAELKPGAMTTFAELQGKIAGGEQILDARAQGRFDGTSPEPRAGLSSGHMPGAMNAPFMELAVDGKMKSPEELREYFAAKGVDLSQLCTTTCGSGVTAAVVSLALELAGAEKLSLYDGSWAEYASRPEAVIVKS</sequence>
<organism evidence="4 5">
    <name type="scientific">Terriglobus roseus</name>
    <dbReference type="NCBI Taxonomy" id="392734"/>
    <lineage>
        <taxon>Bacteria</taxon>
        <taxon>Pseudomonadati</taxon>
        <taxon>Acidobacteriota</taxon>
        <taxon>Terriglobia</taxon>
        <taxon>Terriglobales</taxon>
        <taxon>Acidobacteriaceae</taxon>
        <taxon>Terriglobus</taxon>
    </lineage>
</organism>
<dbReference type="RefSeq" id="WP_231966689.1">
    <property type="nucleotide sequence ID" value="NZ_LT629690.1"/>
</dbReference>
<dbReference type="Gene3D" id="3.40.250.10">
    <property type="entry name" value="Rhodanese-like domain"/>
    <property type="match status" value="2"/>
</dbReference>
<keyword evidence="5" id="KW-1185">Reference proteome</keyword>
<dbReference type="InterPro" id="IPR001307">
    <property type="entry name" value="Thiosulphate_STrfase_CS"/>
</dbReference>
<dbReference type="PROSITE" id="PS00380">
    <property type="entry name" value="RHODANESE_1"/>
    <property type="match status" value="1"/>
</dbReference>
<dbReference type="CDD" id="cd01448">
    <property type="entry name" value="TST_Repeat_1"/>
    <property type="match status" value="1"/>
</dbReference>
<dbReference type="NCBIfam" id="NF008557">
    <property type="entry name" value="PRK11493.1"/>
    <property type="match status" value="1"/>
</dbReference>
<gene>
    <name evidence="4" type="ORF">SAMN05444167_0392</name>
</gene>
<dbReference type="Pfam" id="PF00581">
    <property type="entry name" value="Rhodanese"/>
    <property type="match status" value="2"/>
</dbReference>
<dbReference type="FunFam" id="3.40.250.10:FF:000001">
    <property type="entry name" value="Sulfurtransferase"/>
    <property type="match status" value="1"/>
</dbReference>
<evidence type="ECO:0000256" key="2">
    <source>
        <dbReference type="ARBA" id="ARBA00022737"/>
    </source>
</evidence>